<sequence>MLVMDGREPARKRLDSLKREIEEMERLQRWRPCLATIQIGQDPAAATYLRSQGKTCERIGLEARRFVFPADVSIEEVQELLLRLNADDDVDAVMVERPLPPRWELSGLIDCVDPVKDVEGVHRFNLGSLYLGDRNTPLPCTAKAILSLLGEYGFADLKGRNASVLGVSPTVGKAVAMLFLHRKASVTLLHSQSAETERSRALAQADLVVVGIGKPHVLSGEMLKQGVVVVDVGINVLSDGRLVGDVDWESLAGVARAATPVPGGIGPLTVASLMENVFHCARRRRGAPFSDGSFSS</sequence>
<name>A0ACD1DYY9_9BACT</name>
<dbReference type="EMBL" id="CP074691">
    <property type="protein sequence ID" value="QVL37328.1"/>
    <property type="molecule type" value="Genomic_DNA"/>
</dbReference>
<dbReference type="Proteomes" id="UP000682204">
    <property type="component" value="Chromosome"/>
</dbReference>
<proteinExistence type="predicted"/>
<protein>
    <submittedName>
        <fullName evidence="1">Bifunctional 5,10-methylenetetrahydrofolate dehydrogenase/5,10-methenyltetrahydrofolate cyclohydrolase</fullName>
    </submittedName>
</protein>
<gene>
    <name evidence="1" type="ORF">KIH16_06165</name>
</gene>
<organism evidence="1 2">
    <name type="scientific">Aminirod propionatiphilus</name>
    <dbReference type="NCBI Taxonomy" id="3415223"/>
    <lineage>
        <taxon>Bacteria</taxon>
        <taxon>Thermotogati</taxon>
        <taxon>Synergistota</taxon>
        <taxon>Synergistia</taxon>
        <taxon>Synergistales</taxon>
        <taxon>Aminiphilaceae</taxon>
        <taxon>Aminirod</taxon>
    </lineage>
</organism>
<keyword evidence="2" id="KW-1185">Reference proteome</keyword>
<evidence type="ECO:0000313" key="2">
    <source>
        <dbReference type="Proteomes" id="UP000682204"/>
    </source>
</evidence>
<reference evidence="1" key="1">
    <citation type="submission" date="2021-05" db="EMBL/GenBank/DDBJ databases">
        <title>An isolated secondary fermenter in methanogenic hydrocarbon-degrading communities.</title>
        <authorList>
            <person name="Liu Y.-F."/>
            <person name="Liu Z.-l."/>
        </authorList>
    </citation>
    <scope>NUCLEOTIDE SEQUENCE</scope>
    <source>
        <strain evidence="1">L-13</strain>
    </source>
</reference>
<evidence type="ECO:0000313" key="1">
    <source>
        <dbReference type="EMBL" id="QVL37328.1"/>
    </source>
</evidence>
<accession>A0ACD1DYY9</accession>